<dbReference type="EMBL" id="MWWS01000009">
    <property type="protein sequence ID" value="OZG48708.1"/>
    <property type="molecule type" value="Genomic_DNA"/>
</dbReference>
<organism evidence="2 3">
    <name type="scientific">Bombiscardovia coagulans</name>
    <dbReference type="NCBI Taxonomy" id="686666"/>
    <lineage>
        <taxon>Bacteria</taxon>
        <taxon>Bacillati</taxon>
        <taxon>Actinomycetota</taxon>
        <taxon>Actinomycetes</taxon>
        <taxon>Bifidobacteriales</taxon>
        <taxon>Bifidobacteriaceae</taxon>
        <taxon>Bombiscardovia</taxon>
    </lineage>
</organism>
<dbReference type="Gene3D" id="1.10.150.650">
    <property type="match status" value="1"/>
</dbReference>
<dbReference type="Pfam" id="PF02811">
    <property type="entry name" value="PHP"/>
    <property type="match status" value="1"/>
</dbReference>
<dbReference type="PANTHER" id="PTHR42924:SF3">
    <property type="entry name" value="POLYMERASE_HISTIDINOL PHOSPHATASE N-TERMINAL DOMAIN-CONTAINING PROTEIN"/>
    <property type="match status" value="1"/>
</dbReference>
<dbReference type="GO" id="GO:0035312">
    <property type="term" value="F:5'-3' DNA exonuclease activity"/>
    <property type="evidence" value="ECO:0007669"/>
    <property type="project" value="TreeGrafter"/>
</dbReference>
<sequence length="307" mass="33339">MTHLLHGYHEQADSGDLQPYTGGWDLHCHTVFSDGTCTPEQMMDQAIQAGLAGVAITDHDTSQGWTQARQAANERRFSLILGTEITADEQGISVHVLAYGYDRSNTALAELFTSTRQARLDRARHMVDLISCDYPITWQDVLAQVKEGERTTVGRPHIADALIAAGIYKNRSEAFAGVCSSHSQYYLPTPSPSTELVVQTVKAAGGVAVIAHPGAVGRNAVLLSDEHISRLAHLGLDGLEVWHRDNPPEQRERLLKLAGQLDLLVTGGSDWHGKGKPNRLGEYTTSPAVVETIIACSSQGQNSLNEQ</sequence>
<dbReference type="GO" id="GO:0004534">
    <property type="term" value="F:5'-3' RNA exonuclease activity"/>
    <property type="evidence" value="ECO:0007669"/>
    <property type="project" value="TreeGrafter"/>
</dbReference>
<dbReference type="RefSeq" id="WP_094723624.1">
    <property type="nucleotide sequence ID" value="NZ_MWWS01000009.1"/>
</dbReference>
<dbReference type="InterPro" id="IPR004013">
    <property type="entry name" value="PHP_dom"/>
</dbReference>
<evidence type="ECO:0000313" key="2">
    <source>
        <dbReference type="EMBL" id="OZG48708.1"/>
    </source>
</evidence>
<feature type="domain" description="Polymerase/histidinol phosphatase N-terminal" evidence="1">
    <location>
        <begin position="24"/>
        <end position="89"/>
    </location>
</feature>
<dbReference type="OrthoDB" id="9804333at2"/>
<protein>
    <submittedName>
        <fullName evidence="2">PHP domain containing protein</fullName>
    </submittedName>
</protein>
<dbReference type="InterPro" id="IPR003141">
    <property type="entry name" value="Pol/His_phosphatase_N"/>
</dbReference>
<dbReference type="SMART" id="SM00481">
    <property type="entry name" value="POLIIIAc"/>
    <property type="match status" value="1"/>
</dbReference>
<gene>
    <name evidence="2" type="ORF">BOCO_1404</name>
</gene>
<dbReference type="InterPro" id="IPR016195">
    <property type="entry name" value="Pol/histidinol_Pase-like"/>
</dbReference>
<accession>A0A261EPC3</accession>
<dbReference type="PANTHER" id="PTHR42924">
    <property type="entry name" value="EXONUCLEASE"/>
    <property type="match status" value="1"/>
</dbReference>
<proteinExistence type="predicted"/>
<dbReference type="AlphaFoldDB" id="A0A261EPC3"/>
<comment type="caution">
    <text evidence="2">The sequence shown here is derived from an EMBL/GenBank/DDBJ whole genome shotgun (WGS) entry which is preliminary data.</text>
</comment>
<keyword evidence="3" id="KW-1185">Reference proteome</keyword>
<dbReference type="SUPFAM" id="SSF89550">
    <property type="entry name" value="PHP domain-like"/>
    <property type="match status" value="1"/>
</dbReference>
<name>A0A261EPC3_9BIFI</name>
<reference evidence="2 3" key="1">
    <citation type="journal article" date="2017" name="BMC Genomics">
        <title>Comparative genomic and phylogenomic analyses of the Bifidobacteriaceae family.</title>
        <authorList>
            <person name="Lugli G.A."/>
            <person name="Milani C."/>
            <person name="Turroni F."/>
            <person name="Duranti S."/>
            <person name="Mancabelli L."/>
            <person name="Mangifesta M."/>
            <person name="Ferrario C."/>
            <person name="Modesto M."/>
            <person name="Mattarelli P."/>
            <person name="Jiri K."/>
            <person name="van Sinderen D."/>
            <person name="Ventura M."/>
        </authorList>
    </citation>
    <scope>NUCLEOTIDE SEQUENCE [LARGE SCALE GENOMIC DNA]</scope>
    <source>
        <strain evidence="2 3">DSM 22924</strain>
    </source>
</reference>
<dbReference type="InterPro" id="IPR052018">
    <property type="entry name" value="PHP_domain"/>
</dbReference>
<evidence type="ECO:0000259" key="1">
    <source>
        <dbReference type="SMART" id="SM00481"/>
    </source>
</evidence>
<evidence type="ECO:0000313" key="3">
    <source>
        <dbReference type="Proteomes" id="UP000216004"/>
    </source>
</evidence>
<dbReference type="Gene3D" id="3.20.20.140">
    <property type="entry name" value="Metal-dependent hydrolases"/>
    <property type="match status" value="1"/>
</dbReference>
<dbReference type="Proteomes" id="UP000216004">
    <property type="component" value="Unassembled WGS sequence"/>
</dbReference>
<dbReference type="CDD" id="cd07438">
    <property type="entry name" value="PHP_HisPPase_AMP"/>
    <property type="match status" value="1"/>
</dbReference>